<feature type="transmembrane region" description="Helical" evidence="12">
    <location>
        <begin position="157"/>
        <end position="178"/>
    </location>
</feature>
<dbReference type="GO" id="GO:0001508">
    <property type="term" value="P:action potential"/>
    <property type="evidence" value="ECO:0007669"/>
    <property type="project" value="TreeGrafter"/>
</dbReference>
<dbReference type="InterPro" id="IPR028325">
    <property type="entry name" value="VG_K_chnl"/>
</dbReference>
<evidence type="ECO:0000256" key="12">
    <source>
        <dbReference type="SAM" id="Phobius"/>
    </source>
</evidence>
<evidence type="ECO:0000259" key="13">
    <source>
        <dbReference type="Pfam" id="PF00520"/>
    </source>
</evidence>
<feature type="domain" description="Ion transport" evidence="13">
    <location>
        <begin position="30"/>
        <end position="247"/>
    </location>
</feature>
<keyword evidence="6" id="KW-0851">Voltage-gated channel</keyword>
<keyword evidence="7" id="KW-0630">Potassium</keyword>
<evidence type="ECO:0000256" key="11">
    <source>
        <dbReference type="ARBA" id="ARBA00023303"/>
    </source>
</evidence>
<evidence type="ECO:0000256" key="10">
    <source>
        <dbReference type="ARBA" id="ARBA00023136"/>
    </source>
</evidence>
<evidence type="ECO:0000256" key="6">
    <source>
        <dbReference type="ARBA" id="ARBA00022882"/>
    </source>
</evidence>
<dbReference type="SUPFAM" id="SSF81324">
    <property type="entry name" value="Voltage-gated potassium channels"/>
    <property type="match status" value="1"/>
</dbReference>
<dbReference type="PANTHER" id="PTHR11537:SF254">
    <property type="entry name" value="POTASSIUM VOLTAGE-GATED CHANNEL PROTEIN SHAB"/>
    <property type="match status" value="1"/>
</dbReference>
<dbReference type="Gene3D" id="1.10.287.70">
    <property type="match status" value="1"/>
</dbReference>
<dbReference type="EMBL" id="JACHGY010000001">
    <property type="protein sequence ID" value="MBB6429047.1"/>
    <property type="molecule type" value="Genomic_DNA"/>
</dbReference>
<evidence type="ECO:0000256" key="5">
    <source>
        <dbReference type="ARBA" id="ARBA00022826"/>
    </source>
</evidence>
<keyword evidence="10 12" id="KW-0472">Membrane</keyword>
<evidence type="ECO:0000313" key="14">
    <source>
        <dbReference type="EMBL" id="MBB6429047.1"/>
    </source>
</evidence>
<accession>A0A7X0LJP2</accession>
<keyword evidence="2" id="KW-0813">Transport</keyword>
<dbReference type="PANTHER" id="PTHR11537">
    <property type="entry name" value="VOLTAGE-GATED POTASSIUM CHANNEL"/>
    <property type="match status" value="1"/>
</dbReference>
<evidence type="ECO:0000256" key="7">
    <source>
        <dbReference type="ARBA" id="ARBA00022958"/>
    </source>
</evidence>
<comment type="subcellular location">
    <subcellularLocation>
        <location evidence="1">Membrane</location>
        <topology evidence="1">Multi-pass membrane protein</topology>
    </subcellularLocation>
</comment>
<keyword evidence="4 12" id="KW-0812">Transmembrane</keyword>
<sequence>MSEEQNNCGMRPWQRKLHDVIFEAETPAGRLFDVLLLIAILASVLAVVLESVESVDERYHTQLRVAEWSFTIVFTIEYVLRLICVQRPWRYARSFFGVVDLLAILPSFLSLLIPGSHELAVIRGLRLLRVFRIFKLARYLGEAEALVEGLKASRAKITVFLTTVLISVTIMGALMHLVEGPENGFVDIPHGIYWAIVTMTTVGFGDLTPMTGPGKFIASVMMVFGYSLIIVPTGIISAEIAVGKSRQNNTEACPHCMKVGHDRKAEYCDRCVGAL</sequence>
<name>A0A7X0LJP2_9BACT</name>
<keyword evidence="5" id="KW-0631">Potassium channel</keyword>
<dbReference type="Proteomes" id="UP000541810">
    <property type="component" value="Unassembled WGS sequence"/>
</dbReference>
<feature type="transmembrane region" description="Helical" evidence="12">
    <location>
        <begin position="65"/>
        <end position="83"/>
    </location>
</feature>
<dbReference type="GO" id="GO:0005249">
    <property type="term" value="F:voltage-gated potassium channel activity"/>
    <property type="evidence" value="ECO:0007669"/>
    <property type="project" value="InterPro"/>
</dbReference>
<evidence type="ECO:0000256" key="8">
    <source>
        <dbReference type="ARBA" id="ARBA00022989"/>
    </source>
</evidence>
<evidence type="ECO:0000256" key="9">
    <source>
        <dbReference type="ARBA" id="ARBA00023065"/>
    </source>
</evidence>
<comment type="caution">
    <text evidence="14">The sequence shown here is derived from an EMBL/GenBank/DDBJ whole genome shotgun (WGS) entry which is preliminary data.</text>
</comment>
<evidence type="ECO:0000313" key="15">
    <source>
        <dbReference type="Proteomes" id="UP000541810"/>
    </source>
</evidence>
<keyword evidence="15" id="KW-1185">Reference proteome</keyword>
<dbReference type="InterPro" id="IPR027359">
    <property type="entry name" value="Volt_channel_dom_sf"/>
</dbReference>
<dbReference type="InterPro" id="IPR005821">
    <property type="entry name" value="Ion_trans_dom"/>
</dbReference>
<gene>
    <name evidence="14" type="ORF">HNQ40_000853</name>
</gene>
<reference evidence="14 15" key="1">
    <citation type="submission" date="2020-08" db="EMBL/GenBank/DDBJ databases">
        <title>Genomic Encyclopedia of Type Strains, Phase IV (KMG-IV): sequencing the most valuable type-strain genomes for metagenomic binning, comparative biology and taxonomic classification.</title>
        <authorList>
            <person name="Goeker M."/>
        </authorList>
    </citation>
    <scope>NUCLEOTIDE SEQUENCE [LARGE SCALE GENOMIC DNA]</scope>
    <source>
        <strain evidence="14 15">DSM 103725</strain>
    </source>
</reference>
<organism evidence="14 15">
    <name type="scientific">Algisphaera agarilytica</name>
    <dbReference type="NCBI Taxonomy" id="1385975"/>
    <lineage>
        <taxon>Bacteria</taxon>
        <taxon>Pseudomonadati</taxon>
        <taxon>Planctomycetota</taxon>
        <taxon>Phycisphaerae</taxon>
        <taxon>Phycisphaerales</taxon>
        <taxon>Phycisphaeraceae</taxon>
        <taxon>Algisphaera</taxon>
    </lineage>
</organism>
<evidence type="ECO:0000256" key="3">
    <source>
        <dbReference type="ARBA" id="ARBA00022538"/>
    </source>
</evidence>
<evidence type="ECO:0000256" key="4">
    <source>
        <dbReference type="ARBA" id="ARBA00022692"/>
    </source>
</evidence>
<evidence type="ECO:0000256" key="2">
    <source>
        <dbReference type="ARBA" id="ARBA00022448"/>
    </source>
</evidence>
<proteinExistence type="predicted"/>
<keyword evidence="9" id="KW-0406">Ion transport</keyword>
<dbReference type="PRINTS" id="PR00169">
    <property type="entry name" value="KCHANNEL"/>
</dbReference>
<dbReference type="AlphaFoldDB" id="A0A7X0LJP2"/>
<dbReference type="GO" id="GO:0008076">
    <property type="term" value="C:voltage-gated potassium channel complex"/>
    <property type="evidence" value="ECO:0007669"/>
    <property type="project" value="InterPro"/>
</dbReference>
<feature type="transmembrane region" description="Helical" evidence="12">
    <location>
        <begin position="31"/>
        <end position="49"/>
    </location>
</feature>
<keyword evidence="11 14" id="KW-0407">Ion channel</keyword>
<keyword evidence="3" id="KW-0633">Potassium transport</keyword>
<protein>
    <submittedName>
        <fullName evidence="14">Voltage-gated potassium channel</fullName>
    </submittedName>
</protein>
<evidence type="ECO:0000256" key="1">
    <source>
        <dbReference type="ARBA" id="ARBA00004141"/>
    </source>
</evidence>
<feature type="transmembrane region" description="Helical" evidence="12">
    <location>
        <begin position="216"/>
        <end position="238"/>
    </location>
</feature>
<dbReference type="Pfam" id="PF00520">
    <property type="entry name" value="Ion_trans"/>
    <property type="match status" value="1"/>
</dbReference>
<keyword evidence="8 12" id="KW-1133">Transmembrane helix</keyword>
<dbReference type="Gene3D" id="1.20.120.350">
    <property type="entry name" value="Voltage-gated potassium channels. Chain C"/>
    <property type="match status" value="1"/>
</dbReference>